<protein>
    <submittedName>
        <fullName evidence="3">GTP-binding protein</fullName>
    </submittedName>
</protein>
<dbReference type="InterPro" id="IPR045063">
    <property type="entry name" value="Dynamin_N"/>
</dbReference>
<feature type="compositionally biased region" description="Low complexity" evidence="1">
    <location>
        <begin position="505"/>
        <end position="517"/>
    </location>
</feature>
<dbReference type="SUPFAM" id="SSF52540">
    <property type="entry name" value="P-loop containing nucleoside triphosphate hydrolases"/>
    <property type="match status" value="1"/>
</dbReference>
<dbReference type="EMBL" id="QDFT01000021">
    <property type="protein sequence ID" value="PVE71244.1"/>
    <property type="molecule type" value="Genomic_DNA"/>
</dbReference>
<dbReference type="PANTHER" id="PTHR43681">
    <property type="entry name" value="TRANSMEMBRANE GTPASE FZO"/>
    <property type="match status" value="1"/>
</dbReference>
<evidence type="ECO:0000313" key="3">
    <source>
        <dbReference type="EMBL" id="PVE71244.1"/>
    </source>
</evidence>
<comment type="caution">
    <text evidence="3">The sequence shown here is derived from an EMBL/GenBank/DDBJ whole genome shotgun (WGS) entry which is preliminary data.</text>
</comment>
<reference evidence="3 4" key="1">
    <citation type="submission" date="2018-04" db="EMBL/GenBank/DDBJ databases">
        <authorList>
            <person name="Go L.Y."/>
            <person name="Mitchell J.A."/>
        </authorList>
    </citation>
    <scope>NUCLEOTIDE SEQUENCE [LARGE SCALE GENOMIC DNA]</scope>
    <source>
        <strain evidence="3 4">TPD7010</strain>
    </source>
</reference>
<dbReference type="Proteomes" id="UP000244649">
    <property type="component" value="Unassembled WGS sequence"/>
</dbReference>
<dbReference type="PANTHER" id="PTHR43681:SF1">
    <property type="entry name" value="SARCALUMENIN"/>
    <property type="match status" value="1"/>
</dbReference>
<evidence type="ECO:0000259" key="2">
    <source>
        <dbReference type="Pfam" id="PF00350"/>
    </source>
</evidence>
<sequence>MSAGLPEVARIVDDALGVYADDAAAVEVLESFRARLREPLRLAVAGIVKAGKSTLLNALIGERIAPTDAGECTRTITWYRYGSTARVDLRLHDGRRISRPVRRDEGRLVLDMGGYTAEEVAWIDVAWPSESLRSTVLIDTPGIASLTVENSARSTDFFIPKDTPTAADAIIYLLRHVHAEDLKFLEAFRDTAAGESQTVNALAALSRADEIGSGRIDSLLSAAKIADRYRRDGELRSLALDVVPVAGLLAEGGRTLRESEFIALRHIAMMDRAARDRLMLTVDRFTRASDDTALSVDVRRALLRRFGLFGVRLAAALIRGGASTSSALSDRLVQQSGLVEVQRFVEDQFRGRAFALKARGILHSVERLVRERPRPNTAGLLASIERLTAQSHDLRELSLLAELRTSPPELDAAVLAEAERIVGGAGLAPARRLGLGDDAEPAAQRERIDGLMTTWRSLAESPLTDRHTADLCRGVVRSVEGAASDLFGSDAAPSSSELGGGAAGGAASDVVLSGGPA</sequence>
<dbReference type="InterPro" id="IPR051943">
    <property type="entry name" value="TRAFAC_Dynamin-like_GTPase"/>
</dbReference>
<feature type="region of interest" description="Disordered" evidence="1">
    <location>
        <begin position="486"/>
        <end position="517"/>
    </location>
</feature>
<organism evidence="3 4">
    <name type="scientific">Microbacterium testaceum</name>
    <name type="common">Aureobacterium testaceum</name>
    <name type="synonym">Brevibacterium testaceum</name>
    <dbReference type="NCBI Taxonomy" id="2033"/>
    <lineage>
        <taxon>Bacteria</taxon>
        <taxon>Bacillati</taxon>
        <taxon>Actinomycetota</taxon>
        <taxon>Actinomycetes</taxon>
        <taxon>Micrococcales</taxon>
        <taxon>Microbacteriaceae</taxon>
        <taxon>Microbacterium</taxon>
    </lineage>
</organism>
<dbReference type="AlphaFoldDB" id="A0A2T7WF41"/>
<dbReference type="RefSeq" id="WP_116537710.1">
    <property type="nucleotide sequence ID" value="NZ_QDFT01000021.1"/>
</dbReference>
<evidence type="ECO:0000256" key="1">
    <source>
        <dbReference type="SAM" id="MobiDB-lite"/>
    </source>
</evidence>
<proteinExistence type="predicted"/>
<feature type="domain" description="Dynamin N-terminal" evidence="2">
    <location>
        <begin position="42"/>
        <end position="174"/>
    </location>
</feature>
<dbReference type="InterPro" id="IPR027417">
    <property type="entry name" value="P-loop_NTPase"/>
</dbReference>
<gene>
    <name evidence="3" type="ORF">DC432_09610</name>
</gene>
<dbReference type="Gene3D" id="3.40.50.300">
    <property type="entry name" value="P-loop containing nucleotide triphosphate hydrolases"/>
    <property type="match status" value="1"/>
</dbReference>
<name>A0A2T7WF41_MICTE</name>
<dbReference type="Pfam" id="PF00350">
    <property type="entry name" value="Dynamin_N"/>
    <property type="match status" value="1"/>
</dbReference>
<accession>A0A2T7WF41</accession>
<evidence type="ECO:0000313" key="4">
    <source>
        <dbReference type="Proteomes" id="UP000244649"/>
    </source>
</evidence>